<protein>
    <submittedName>
        <fullName evidence="6">Succinate-semialdehyde dehydrogenase/glutarate-semialdehyde dehydrogenase</fullName>
    </submittedName>
</protein>
<dbReference type="GO" id="GO:0016620">
    <property type="term" value="F:oxidoreductase activity, acting on the aldehyde or oxo group of donors, NAD or NADP as acceptor"/>
    <property type="evidence" value="ECO:0007669"/>
    <property type="project" value="InterPro"/>
</dbReference>
<dbReference type="Pfam" id="PF00171">
    <property type="entry name" value="Aldedh"/>
    <property type="match status" value="1"/>
</dbReference>
<feature type="active site" evidence="3">
    <location>
        <position position="267"/>
    </location>
</feature>
<dbReference type="FunFam" id="3.40.309.10:FF:000009">
    <property type="entry name" value="Aldehyde dehydrogenase A"/>
    <property type="match status" value="1"/>
</dbReference>
<evidence type="ECO:0000256" key="2">
    <source>
        <dbReference type="ARBA" id="ARBA00023002"/>
    </source>
</evidence>
<evidence type="ECO:0000256" key="1">
    <source>
        <dbReference type="ARBA" id="ARBA00009986"/>
    </source>
</evidence>
<dbReference type="Proteomes" id="UP000292027">
    <property type="component" value="Unassembled WGS sequence"/>
</dbReference>
<name>A0A4Q7X8G2_9ACTN</name>
<evidence type="ECO:0000256" key="3">
    <source>
        <dbReference type="PROSITE-ProRule" id="PRU10007"/>
    </source>
</evidence>
<keyword evidence="2 4" id="KW-0560">Oxidoreductase</keyword>
<dbReference type="PROSITE" id="PS00687">
    <property type="entry name" value="ALDEHYDE_DEHYDR_GLU"/>
    <property type="match status" value="1"/>
</dbReference>
<dbReference type="AlphaFoldDB" id="A0A4Q7X8G2"/>
<dbReference type="InterPro" id="IPR029510">
    <property type="entry name" value="Ald_DH_CS_GLU"/>
</dbReference>
<dbReference type="OrthoDB" id="6882680at2"/>
<dbReference type="InterPro" id="IPR016163">
    <property type="entry name" value="Ald_DH_C"/>
</dbReference>
<organism evidence="6 7">
    <name type="scientific">Kribbella rubisoli</name>
    <dbReference type="NCBI Taxonomy" id="3075929"/>
    <lineage>
        <taxon>Bacteria</taxon>
        <taxon>Bacillati</taxon>
        <taxon>Actinomycetota</taxon>
        <taxon>Actinomycetes</taxon>
        <taxon>Propionibacteriales</taxon>
        <taxon>Kribbellaceae</taxon>
        <taxon>Kribbella</taxon>
    </lineage>
</organism>
<feature type="domain" description="Aldehyde dehydrogenase" evidence="5">
    <location>
        <begin position="39"/>
        <end position="493"/>
    </location>
</feature>
<dbReference type="NCBIfam" id="NF006916">
    <property type="entry name" value="PRK09407.1"/>
    <property type="match status" value="1"/>
</dbReference>
<dbReference type="RefSeq" id="WP_130441290.1">
    <property type="nucleotide sequence ID" value="NZ_SHKR01000011.1"/>
</dbReference>
<evidence type="ECO:0000259" key="5">
    <source>
        <dbReference type="Pfam" id="PF00171"/>
    </source>
</evidence>
<dbReference type="Gene3D" id="3.40.605.10">
    <property type="entry name" value="Aldehyde Dehydrogenase, Chain A, domain 1"/>
    <property type="match status" value="1"/>
</dbReference>
<evidence type="ECO:0000313" key="7">
    <source>
        <dbReference type="Proteomes" id="UP000292027"/>
    </source>
</evidence>
<comment type="similarity">
    <text evidence="1 4">Belongs to the aldehyde dehydrogenase family.</text>
</comment>
<gene>
    <name evidence="6" type="ORF">EV645_1641</name>
</gene>
<dbReference type="InterPro" id="IPR015590">
    <property type="entry name" value="Aldehyde_DH_dom"/>
</dbReference>
<sequence>MSEQTSIPADPELDPTASYATDQSVIRRLSGLLRATAGTRTSYAPATGQPIADLPVSSEDDVVAAVRLARKTQQSWRRVPLAERAAILLRYHDLVLDHRHELVDLIIRESGKARKQAFEELAHVALTARYYGRKAQELLEPQRKLGIFPVLTRAEERFVPKGVIGIISPWNYPLTMAISDGLPAILAGNTVVHKPDSQTPLTALRGIELLYEAGLPREAWLAVNGDGPTVGGALIQNADYICFTGSTRTGRLVAKQCGERLIGCSLELGGKNPMLVLRDADINRAAEGAVRACFANAGQLCVSMERLYVADQVYDAFVTAFVDRVKKLRLSAGTGWDVDMGSLISKAQLETVTRHVEDARSQGATVLFGGKPRPDIGPLFYEPTVLSGVTPAMECFDNETFGPVVSIYRFSDESEAIQRANEGEYGLNASVWSRDGRRGRAVAAQLMAGTVNVNEGYGATFGSIDTPMGGMRSSGLGRRQGVEGIRRYVEPQAIATQRLIPIAASHGLSDERFAELMTGALRVLKKIGRP</sequence>
<dbReference type="EMBL" id="SHKR01000011">
    <property type="protein sequence ID" value="RZU19430.1"/>
    <property type="molecule type" value="Genomic_DNA"/>
</dbReference>
<dbReference type="SUPFAM" id="SSF53720">
    <property type="entry name" value="ALDH-like"/>
    <property type="match status" value="1"/>
</dbReference>
<keyword evidence="7" id="KW-1185">Reference proteome</keyword>
<proteinExistence type="inferred from homology"/>
<accession>A0A4Q7X8G2</accession>
<dbReference type="Gene3D" id="3.40.309.10">
    <property type="entry name" value="Aldehyde Dehydrogenase, Chain A, domain 2"/>
    <property type="match status" value="1"/>
</dbReference>
<dbReference type="InterPro" id="IPR016162">
    <property type="entry name" value="Ald_DH_N"/>
</dbReference>
<dbReference type="InterPro" id="IPR016161">
    <property type="entry name" value="Ald_DH/histidinol_DH"/>
</dbReference>
<comment type="caution">
    <text evidence="6">The sequence shown here is derived from an EMBL/GenBank/DDBJ whole genome shotgun (WGS) entry which is preliminary data.</text>
</comment>
<dbReference type="CDD" id="cd07101">
    <property type="entry name" value="ALDH_SSADH2_GabD2"/>
    <property type="match status" value="1"/>
</dbReference>
<dbReference type="PANTHER" id="PTHR11699">
    <property type="entry name" value="ALDEHYDE DEHYDROGENASE-RELATED"/>
    <property type="match status" value="1"/>
</dbReference>
<evidence type="ECO:0000313" key="6">
    <source>
        <dbReference type="EMBL" id="RZU19430.1"/>
    </source>
</evidence>
<reference evidence="6 7" key="1">
    <citation type="journal article" date="2015" name="Stand. Genomic Sci.">
        <title>Genomic Encyclopedia of Bacterial and Archaeal Type Strains, Phase III: the genomes of soil and plant-associated and newly described type strains.</title>
        <authorList>
            <person name="Whitman W.B."/>
            <person name="Woyke T."/>
            <person name="Klenk H.P."/>
            <person name="Zhou Y."/>
            <person name="Lilburn T.G."/>
            <person name="Beck B.J."/>
            <person name="De Vos P."/>
            <person name="Vandamme P."/>
            <person name="Eisen J.A."/>
            <person name="Garrity G."/>
            <person name="Hugenholtz P."/>
            <person name="Kyrpides N.C."/>
        </authorList>
    </citation>
    <scope>NUCLEOTIDE SEQUENCE [LARGE SCALE GENOMIC DNA]</scope>
    <source>
        <strain evidence="6 7">VKM Ac-2540</strain>
    </source>
</reference>
<evidence type="ECO:0000256" key="4">
    <source>
        <dbReference type="RuleBase" id="RU003345"/>
    </source>
</evidence>